<keyword evidence="3" id="KW-1185">Reference proteome</keyword>
<sequence>MPMGSDSQHKLMDPWQGALPKSRGYKWAISILAWWCSYAVVFAGHLLKSKLFGCRTSILPKICIATEISLLVFQEDLYAHYVHGRLKDDEPERTVKDPSACSISKKSLKTSCTSSTARKRQLELEAAKAKAAVDMELAEAEAEAKINAAKIKANIKSELLNKKLAAEMAELESTSHRSTCRGTICEIEGCNQPHHRLLHWSKPQNEKPETENEEEDEHPNPETVTHMVASHCHKVLLKAVPLTLHGPNGSLHTHAILDDGATVTLISADIADELGLQGENVIMRARSAWDSGELVCESQRPTSPTSWSFGRIITSSTSKPVTEMFHTPVTPRKKKRTRGGVTRSECKRNEQDVFPSCSLKDDEPERTVKDPSACSISKKSLKTSCTSSTARKRQLELEAAKAKAAVDMELAEAEAEAKINAAKIKANIKSELLNKKLAAEMAELESTSHRSSKSASQSTNSKVEDWLDNTVGQQVEHQEDCCRDRSSIEKLANALPCRGTICEIEGCNQPHHRLLHWSKPQNEKPETENEEEDEHPNPETVTHMVASHCHKVLLKAVPLTLHGPNGSLHTHAILDDGATVTLISADIADELGLQGENVIMRARSAWDSGELVCIVERVYPGSDGRVRVVDVRTRNDDASQSRYLSGPLSTCRVACSTQFRSIIKKLMAAGQHTLEKSISKEDLISRFLAAFFERALDGLSWVASERTVLEKLLDIETLVREGGNTSILLYDADSSKPSCFTVTWWSNEWTLATLDSMIFGIVIYVSNEPVYAALANLIVWQITKSTVALCGNKNIKCKMNIESF</sequence>
<dbReference type="InterPro" id="IPR019170">
    <property type="entry name" value="Meckelin"/>
</dbReference>
<organism evidence="2 3">
    <name type="scientific">Iphiclides podalirius</name>
    <name type="common">scarce swallowtail</name>
    <dbReference type="NCBI Taxonomy" id="110791"/>
    <lineage>
        <taxon>Eukaryota</taxon>
        <taxon>Metazoa</taxon>
        <taxon>Ecdysozoa</taxon>
        <taxon>Arthropoda</taxon>
        <taxon>Hexapoda</taxon>
        <taxon>Insecta</taxon>
        <taxon>Pterygota</taxon>
        <taxon>Neoptera</taxon>
        <taxon>Endopterygota</taxon>
        <taxon>Lepidoptera</taxon>
        <taxon>Glossata</taxon>
        <taxon>Ditrysia</taxon>
        <taxon>Papilionoidea</taxon>
        <taxon>Papilionidae</taxon>
        <taxon>Papilioninae</taxon>
        <taxon>Iphiclides</taxon>
    </lineage>
</organism>
<protein>
    <recommendedName>
        <fullName evidence="4">Peptidase A2 domain-containing protein</fullName>
    </recommendedName>
</protein>
<dbReference type="EMBL" id="OW152826">
    <property type="protein sequence ID" value="CAH2042609.1"/>
    <property type="molecule type" value="Genomic_DNA"/>
</dbReference>
<reference evidence="2" key="1">
    <citation type="submission" date="2022-03" db="EMBL/GenBank/DDBJ databases">
        <authorList>
            <person name="Martin H S."/>
        </authorList>
    </citation>
    <scope>NUCLEOTIDE SEQUENCE</scope>
</reference>
<dbReference type="Proteomes" id="UP000837857">
    <property type="component" value="Chromosome 14"/>
</dbReference>
<feature type="non-terminal residue" evidence="2">
    <location>
        <position position="1"/>
    </location>
</feature>
<feature type="region of interest" description="Disordered" evidence="1">
    <location>
        <begin position="444"/>
        <end position="465"/>
    </location>
</feature>
<evidence type="ECO:0000313" key="2">
    <source>
        <dbReference type="EMBL" id="CAH2042609.1"/>
    </source>
</evidence>
<evidence type="ECO:0008006" key="4">
    <source>
        <dbReference type="Google" id="ProtNLM"/>
    </source>
</evidence>
<name>A0ABN8I1D4_9NEOP</name>
<evidence type="ECO:0000313" key="3">
    <source>
        <dbReference type="Proteomes" id="UP000837857"/>
    </source>
</evidence>
<feature type="region of interest" description="Disordered" evidence="1">
    <location>
        <begin position="198"/>
        <end position="221"/>
    </location>
</feature>
<gene>
    <name evidence="2" type="ORF">IPOD504_LOCUS3960</name>
</gene>
<dbReference type="PANTHER" id="PTHR47331">
    <property type="entry name" value="PHD-TYPE DOMAIN-CONTAINING PROTEIN"/>
    <property type="match status" value="1"/>
</dbReference>
<dbReference type="PANTHER" id="PTHR47331:SF5">
    <property type="entry name" value="RIBONUCLEASE H"/>
    <property type="match status" value="1"/>
</dbReference>
<dbReference type="Pfam" id="PF09773">
    <property type="entry name" value="Meckelin"/>
    <property type="match status" value="1"/>
</dbReference>
<feature type="region of interest" description="Disordered" evidence="1">
    <location>
        <begin position="515"/>
        <end position="538"/>
    </location>
</feature>
<proteinExistence type="predicted"/>
<evidence type="ECO:0000256" key="1">
    <source>
        <dbReference type="SAM" id="MobiDB-lite"/>
    </source>
</evidence>
<accession>A0ABN8I1D4</accession>